<feature type="transmembrane region" description="Helical" evidence="8">
    <location>
        <begin position="140"/>
        <end position="158"/>
    </location>
</feature>
<reference evidence="9" key="1">
    <citation type="submission" date="2020-08" db="EMBL/GenBank/DDBJ databases">
        <title>Genome public.</title>
        <authorList>
            <person name="Liu C."/>
            <person name="Sun Q."/>
        </authorList>
    </citation>
    <scope>NUCLEOTIDE SEQUENCE</scope>
    <source>
        <strain evidence="9">NSJ-40</strain>
    </source>
</reference>
<evidence type="ECO:0000256" key="6">
    <source>
        <dbReference type="ARBA" id="ARBA00022989"/>
    </source>
</evidence>
<evidence type="ECO:0000313" key="9">
    <source>
        <dbReference type="EMBL" id="MBC8534106.1"/>
    </source>
</evidence>
<evidence type="ECO:0000256" key="1">
    <source>
        <dbReference type="ARBA" id="ARBA00004651"/>
    </source>
</evidence>
<keyword evidence="4 8" id="KW-0812">Transmembrane</keyword>
<dbReference type="PANTHER" id="PTHR11040:SF211">
    <property type="entry name" value="ZINC TRANSPORTER ZIP11"/>
    <property type="match status" value="1"/>
</dbReference>
<keyword evidence="10" id="KW-1185">Reference proteome</keyword>
<keyword evidence="6 8" id="KW-1133">Transmembrane helix</keyword>
<dbReference type="Pfam" id="PF02535">
    <property type="entry name" value="Zip"/>
    <property type="match status" value="1"/>
</dbReference>
<dbReference type="GO" id="GO:0005886">
    <property type="term" value="C:plasma membrane"/>
    <property type="evidence" value="ECO:0007669"/>
    <property type="project" value="UniProtKB-SubCell"/>
</dbReference>
<evidence type="ECO:0000256" key="7">
    <source>
        <dbReference type="ARBA" id="ARBA00023136"/>
    </source>
</evidence>
<keyword evidence="3" id="KW-1003">Cell membrane</keyword>
<evidence type="ECO:0000256" key="3">
    <source>
        <dbReference type="ARBA" id="ARBA00022475"/>
    </source>
</evidence>
<comment type="caution">
    <text evidence="9">The sequence shown here is derived from an EMBL/GenBank/DDBJ whole genome shotgun (WGS) entry which is preliminary data.</text>
</comment>
<evidence type="ECO:0000256" key="2">
    <source>
        <dbReference type="ARBA" id="ARBA00006939"/>
    </source>
</evidence>
<protein>
    <submittedName>
        <fullName evidence="9">ZIP family metal transporter</fullName>
    </submittedName>
</protein>
<comment type="similarity">
    <text evidence="2">Belongs to the ZIP transporter (TC 2.A.5) family.</text>
</comment>
<evidence type="ECO:0000313" key="10">
    <source>
        <dbReference type="Proteomes" id="UP000651482"/>
    </source>
</evidence>
<gene>
    <name evidence="9" type="ORF">IAG03_08865</name>
</gene>
<feature type="transmembrane region" description="Helical" evidence="8">
    <location>
        <begin position="179"/>
        <end position="203"/>
    </location>
</feature>
<proteinExistence type="inferred from homology"/>
<dbReference type="RefSeq" id="WP_249319762.1">
    <property type="nucleotide sequence ID" value="NZ_JACRSN010000012.1"/>
</dbReference>
<keyword evidence="7 8" id="KW-0472">Membrane</keyword>
<name>A0A926D9E1_9FIRM</name>
<dbReference type="PANTHER" id="PTHR11040">
    <property type="entry name" value="ZINC/IRON TRANSPORTER"/>
    <property type="match status" value="1"/>
</dbReference>
<evidence type="ECO:0000256" key="5">
    <source>
        <dbReference type="ARBA" id="ARBA00022833"/>
    </source>
</evidence>
<accession>A0A926D9E1</accession>
<sequence>MEAFWGILIPFLGTSLGAACVFFMKKSFRDVVQRALTGFAAGVMVAASVWSLLIPAIERSAAMEKFAFFPAALGFWVGVLFLLALDHMIPHLHAKSGQPEGPKSRLQRTTMMILAVTLHNIPEGMAVGVVYAGYLSGDTQITAAGALALSLGIAIQNFPEGAIISMPLRAEGMHKGRAFRNGLLSGVVEPVGAVLTILAAQLIVPALPYLLSFAAGAMLYVVVEELIPEMSQGSHSNTGTIWFAVGFSVMMMLDVALG</sequence>
<comment type="subcellular location">
    <subcellularLocation>
        <location evidence="1">Cell membrane</location>
        <topology evidence="1">Multi-pass membrane protein</topology>
    </subcellularLocation>
</comment>
<feature type="transmembrane region" description="Helical" evidence="8">
    <location>
        <begin position="239"/>
        <end position="257"/>
    </location>
</feature>
<organism evidence="9 10">
    <name type="scientific">Yeguia hominis</name>
    <dbReference type="NCBI Taxonomy" id="2763662"/>
    <lineage>
        <taxon>Bacteria</taxon>
        <taxon>Bacillati</taxon>
        <taxon>Bacillota</taxon>
        <taxon>Clostridia</taxon>
        <taxon>Eubacteriales</taxon>
        <taxon>Yeguiaceae</taxon>
        <taxon>Yeguia</taxon>
    </lineage>
</organism>
<dbReference type="Proteomes" id="UP000651482">
    <property type="component" value="Unassembled WGS sequence"/>
</dbReference>
<dbReference type="AlphaFoldDB" id="A0A926D9E1"/>
<evidence type="ECO:0000256" key="8">
    <source>
        <dbReference type="SAM" id="Phobius"/>
    </source>
</evidence>
<feature type="transmembrane region" description="Helical" evidence="8">
    <location>
        <begin position="36"/>
        <end position="54"/>
    </location>
</feature>
<dbReference type="InterPro" id="IPR003689">
    <property type="entry name" value="ZIP"/>
</dbReference>
<dbReference type="GO" id="GO:0005385">
    <property type="term" value="F:zinc ion transmembrane transporter activity"/>
    <property type="evidence" value="ECO:0007669"/>
    <property type="project" value="TreeGrafter"/>
</dbReference>
<evidence type="ECO:0000256" key="4">
    <source>
        <dbReference type="ARBA" id="ARBA00022692"/>
    </source>
</evidence>
<feature type="transmembrane region" description="Helical" evidence="8">
    <location>
        <begin position="6"/>
        <end position="24"/>
    </location>
</feature>
<dbReference type="EMBL" id="JACRSN010000012">
    <property type="protein sequence ID" value="MBC8534106.1"/>
    <property type="molecule type" value="Genomic_DNA"/>
</dbReference>
<feature type="transmembrane region" description="Helical" evidence="8">
    <location>
        <begin position="112"/>
        <end position="134"/>
    </location>
</feature>
<keyword evidence="5" id="KW-0862">Zinc</keyword>
<feature type="transmembrane region" description="Helical" evidence="8">
    <location>
        <begin position="66"/>
        <end position="85"/>
    </location>
</feature>